<dbReference type="EMBL" id="MJEQ01000506">
    <property type="protein sequence ID" value="OIT35848.1"/>
    <property type="molecule type" value="Genomic_DNA"/>
</dbReference>
<comment type="caution">
    <text evidence="3">The sequence shown here is derived from an EMBL/GenBank/DDBJ whole genome shotgun (WGS) entry which is preliminary data.</text>
</comment>
<feature type="signal peptide" evidence="2">
    <location>
        <begin position="1"/>
        <end position="20"/>
    </location>
</feature>
<gene>
    <name evidence="3" type="ORF">A4A49_31519</name>
</gene>
<keyword evidence="2" id="KW-0732">Signal</keyword>
<reference evidence="3" key="1">
    <citation type="submission" date="2016-11" db="EMBL/GenBank/DDBJ databases">
        <title>The genome of Nicotiana attenuata.</title>
        <authorList>
            <person name="Xu S."/>
            <person name="Brockmoeller T."/>
            <person name="Gaquerel E."/>
            <person name="Navarro A."/>
            <person name="Kuhl H."/>
            <person name="Gase K."/>
            <person name="Ling Z."/>
            <person name="Zhou W."/>
            <person name="Kreitzer C."/>
            <person name="Stanke M."/>
            <person name="Tang H."/>
            <person name="Lyons E."/>
            <person name="Pandey P."/>
            <person name="Pandey S.P."/>
            <person name="Timmermann B."/>
            <person name="Baldwin I.T."/>
        </authorList>
    </citation>
    <scope>NUCLEOTIDE SEQUENCE [LARGE SCALE GENOMIC DNA]</scope>
    <source>
        <strain evidence="3">UT</strain>
    </source>
</reference>
<accession>A0A314L2H3</accession>
<dbReference type="AlphaFoldDB" id="A0A314L2H3"/>
<sequence length="97" mass="11260">MRSNIISCLLIFLFVHELVMVNKYSSLCVEARSLQYYYYKQLFCELKVARELRSLNRNKGRGNPTMSPPKPNRNIHFKFPPPRPPPPPPPPAPSNYS</sequence>
<feature type="chain" id="PRO_5016314169" evidence="2">
    <location>
        <begin position="21"/>
        <end position="97"/>
    </location>
</feature>
<evidence type="ECO:0000313" key="3">
    <source>
        <dbReference type="EMBL" id="OIT35848.1"/>
    </source>
</evidence>
<feature type="region of interest" description="Disordered" evidence="1">
    <location>
        <begin position="55"/>
        <end position="97"/>
    </location>
</feature>
<keyword evidence="4" id="KW-1185">Reference proteome</keyword>
<protein>
    <submittedName>
        <fullName evidence="3">Uncharacterized protein</fullName>
    </submittedName>
</protein>
<evidence type="ECO:0000313" key="4">
    <source>
        <dbReference type="Proteomes" id="UP000187609"/>
    </source>
</evidence>
<dbReference type="Gramene" id="OIT35848">
    <property type="protein sequence ID" value="OIT35848"/>
    <property type="gene ID" value="A4A49_31519"/>
</dbReference>
<organism evidence="3 4">
    <name type="scientific">Nicotiana attenuata</name>
    <name type="common">Coyote tobacco</name>
    <dbReference type="NCBI Taxonomy" id="49451"/>
    <lineage>
        <taxon>Eukaryota</taxon>
        <taxon>Viridiplantae</taxon>
        <taxon>Streptophyta</taxon>
        <taxon>Embryophyta</taxon>
        <taxon>Tracheophyta</taxon>
        <taxon>Spermatophyta</taxon>
        <taxon>Magnoliopsida</taxon>
        <taxon>eudicotyledons</taxon>
        <taxon>Gunneridae</taxon>
        <taxon>Pentapetalae</taxon>
        <taxon>asterids</taxon>
        <taxon>lamiids</taxon>
        <taxon>Solanales</taxon>
        <taxon>Solanaceae</taxon>
        <taxon>Nicotianoideae</taxon>
        <taxon>Nicotianeae</taxon>
        <taxon>Nicotiana</taxon>
    </lineage>
</organism>
<feature type="compositionally biased region" description="Pro residues" evidence="1">
    <location>
        <begin position="79"/>
        <end position="97"/>
    </location>
</feature>
<dbReference type="Proteomes" id="UP000187609">
    <property type="component" value="Unassembled WGS sequence"/>
</dbReference>
<evidence type="ECO:0000256" key="1">
    <source>
        <dbReference type="SAM" id="MobiDB-lite"/>
    </source>
</evidence>
<proteinExistence type="predicted"/>
<name>A0A314L2H3_NICAT</name>
<evidence type="ECO:0000256" key="2">
    <source>
        <dbReference type="SAM" id="SignalP"/>
    </source>
</evidence>